<gene>
    <name evidence="10" type="ORF">PSSU_0620</name>
</gene>
<dbReference type="PROSITE" id="PS50011">
    <property type="entry name" value="PROTEIN_KINASE_DOM"/>
    <property type="match status" value="1"/>
</dbReference>
<proteinExistence type="predicted"/>
<evidence type="ECO:0000256" key="7">
    <source>
        <dbReference type="SAM" id="MobiDB-lite"/>
    </source>
</evidence>
<evidence type="ECO:0000256" key="3">
    <source>
        <dbReference type="ARBA" id="ARBA00022679"/>
    </source>
</evidence>
<feature type="region of interest" description="Disordered" evidence="7">
    <location>
        <begin position="641"/>
        <end position="683"/>
    </location>
</feature>
<dbReference type="CDD" id="cd14014">
    <property type="entry name" value="STKc_PknB_like"/>
    <property type="match status" value="1"/>
</dbReference>
<dbReference type="Proteomes" id="UP000216454">
    <property type="component" value="Unassembled WGS sequence"/>
</dbReference>
<keyword evidence="8" id="KW-1133">Transmembrane helix</keyword>
<dbReference type="PANTHER" id="PTHR43289:SF6">
    <property type="entry name" value="SERINE_THREONINE-PROTEIN KINASE NEKL-3"/>
    <property type="match status" value="1"/>
</dbReference>
<dbReference type="Gene3D" id="3.30.200.20">
    <property type="entry name" value="Phosphorylase Kinase, domain 1"/>
    <property type="match status" value="1"/>
</dbReference>
<dbReference type="InterPro" id="IPR011009">
    <property type="entry name" value="Kinase-like_dom_sf"/>
</dbReference>
<keyword evidence="3" id="KW-0808">Transferase</keyword>
<organism evidence="10 11">
    <name type="scientific">Pseudoscardovia suis</name>
    <dbReference type="NCBI Taxonomy" id="987063"/>
    <lineage>
        <taxon>Bacteria</taxon>
        <taxon>Bacillati</taxon>
        <taxon>Actinomycetota</taxon>
        <taxon>Actinomycetes</taxon>
        <taxon>Bifidobacteriales</taxon>
        <taxon>Bifidobacteriaceae</taxon>
        <taxon>Pseudoscardovia</taxon>
    </lineage>
</organism>
<dbReference type="EC" id="2.7.11.1" evidence="1"/>
<evidence type="ECO:0000256" key="2">
    <source>
        <dbReference type="ARBA" id="ARBA00022527"/>
    </source>
</evidence>
<evidence type="ECO:0000256" key="6">
    <source>
        <dbReference type="ARBA" id="ARBA00022840"/>
    </source>
</evidence>
<dbReference type="SUPFAM" id="SSF56112">
    <property type="entry name" value="Protein kinase-like (PK-like)"/>
    <property type="match status" value="1"/>
</dbReference>
<evidence type="ECO:0000259" key="9">
    <source>
        <dbReference type="PROSITE" id="PS50011"/>
    </source>
</evidence>
<keyword evidence="5 10" id="KW-0418">Kinase</keyword>
<dbReference type="PROSITE" id="PS00108">
    <property type="entry name" value="PROTEIN_KINASE_ST"/>
    <property type="match status" value="1"/>
</dbReference>
<keyword evidence="8" id="KW-0472">Membrane</keyword>
<dbReference type="InterPro" id="IPR000719">
    <property type="entry name" value="Prot_kinase_dom"/>
</dbReference>
<keyword evidence="11" id="KW-1185">Reference proteome</keyword>
<comment type="caution">
    <text evidence="10">The sequence shown here is derived from an EMBL/GenBank/DDBJ whole genome shotgun (WGS) entry which is preliminary data.</text>
</comment>
<feature type="domain" description="Protein kinase" evidence="9">
    <location>
        <begin position="69"/>
        <end position="337"/>
    </location>
</feature>
<dbReference type="PANTHER" id="PTHR43289">
    <property type="entry name" value="MITOGEN-ACTIVATED PROTEIN KINASE KINASE KINASE 20-RELATED"/>
    <property type="match status" value="1"/>
</dbReference>
<evidence type="ECO:0000313" key="10">
    <source>
        <dbReference type="EMBL" id="OZG53002.1"/>
    </source>
</evidence>
<feature type="compositionally biased region" description="Basic and acidic residues" evidence="7">
    <location>
        <begin position="657"/>
        <end position="669"/>
    </location>
</feature>
<evidence type="ECO:0000256" key="8">
    <source>
        <dbReference type="SAM" id="Phobius"/>
    </source>
</evidence>
<dbReference type="AlphaFoldDB" id="A0A261F1K4"/>
<dbReference type="Pfam" id="PF00069">
    <property type="entry name" value="Pkinase"/>
    <property type="match status" value="1"/>
</dbReference>
<keyword evidence="4" id="KW-0547">Nucleotide-binding</keyword>
<evidence type="ECO:0000256" key="1">
    <source>
        <dbReference type="ARBA" id="ARBA00012513"/>
    </source>
</evidence>
<dbReference type="EMBL" id="MWWQ01000005">
    <property type="protein sequence ID" value="OZG53002.1"/>
    <property type="molecule type" value="Genomic_DNA"/>
</dbReference>
<dbReference type="GO" id="GO:0004674">
    <property type="term" value="F:protein serine/threonine kinase activity"/>
    <property type="evidence" value="ECO:0007669"/>
    <property type="project" value="UniProtKB-KW"/>
</dbReference>
<dbReference type="InterPro" id="IPR008271">
    <property type="entry name" value="Ser/Thr_kinase_AS"/>
</dbReference>
<name>A0A261F1K4_9BIFI</name>
<accession>A0A261F1K4</accession>
<sequence>MGASAVKNTGASVVTNTGASAGSLTGAAGDACASGDAHASGAGMSRFKTQPGKPSVAGDAVGSLIGGRYLLLFVVGRGGVSVVYAARDMTLNKLWAVKHCRPRDDEPSTLAAFRAEAAFIKRFDHPCIPRIVDFVENSLGLFVVMDYVEGVTLRTIIIDSGRQPASTVVEWALQLCDVLEYLHGRKTPVVHRDIKPGNIMITPEGKVRLIDFGIAHERSGSPERGRGTPGFSAPEQFAANDVADGIADGIADGTVDGAAAECNRGSARSCCSADPRVDVYALGATMYAALTARHPRRGVDWYGVACDRALRQVVERCMEDDPAKRFASCAHVAYALKHCDDGAFQASVRRRWRGFVATVLAAAVVLGASPCFAAAAWHVRNNDYSHWMTVAGLSADAHESWQAYRYAIHASPTHTEPYEEMIRLAKADGVFDSREESELCDELTAHAAELESQADGWGRLCYGMGVLYWYYADADDACGTDETTDSCWAKPRNHAMASASSWMRQAVDAGGFEELDSAQVYADMADFSVQIVQRANEGTDKGLYAAYFSNLERMVRTAADDANPVVSLSAAWQIVVALQVYPRHFRYDAITLERMRALESQAMQLALRTEAIGRKQADMKARILHAADDLRAAMEQAFSDPGAGMDGAGMDGAGMDAKSEQGRDRHGEESVTEPSAEMATALR</sequence>
<evidence type="ECO:0000313" key="11">
    <source>
        <dbReference type="Proteomes" id="UP000216454"/>
    </source>
</evidence>
<evidence type="ECO:0000256" key="5">
    <source>
        <dbReference type="ARBA" id="ARBA00022777"/>
    </source>
</evidence>
<evidence type="ECO:0000256" key="4">
    <source>
        <dbReference type="ARBA" id="ARBA00022741"/>
    </source>
</evidence>
<feature type="transmembrane region" description="Helical" evidence="8">
    <location>
        <begin position="69"/>
        <end position="86"/>
    </location>
</feature>
<feature type="transmembrane region" description="Helical" evidence="8">
    <location>
        <begin position="355"/>
        <end position="379"/>
    </location>
</feature>
<dbReference type="GO" id="GO:0005524">
    <property type="term" value="F:ATP binding"/>
    <property type="evidence" value="ECO:0007669"/>
    <property type="project" value="UniProtKB-KW"/>
</dbReference>
<keyword evidence="2 10" id="KW-0723">Serine/threonine-protein kinase</keyword>
<reference evidence="10 11" key="1">
    <citation type="journal article" date="2017" name="BMC Genomics">
        <title>Comparative genomic and phylogenomic analyses of the Bifidobacteriaceae family.</title>
        <authorList>
            <person name="Lugli G.A."/>
            <person name="Milani C."/>
            <person name="Turroni F."/>
            <person name="Duranti S."/>
            <person name="Mancabelli L."/>
            <person name="Mangifesta M."/>
            <person name="Ferrario C."/>
            <person name="Modesto M."/>
            <person name="Mattarelli P."/>
            <person name="Jiri K."/>
            <person name="van Sinderen D."/>
            <person name="Ventura M."/>
        </authorList>
    </citation>
    <scope>NUCLEOTIDE SEQUENCE [LARGE SCALE GENOMIC DNA]</scope>
    <source>
        <strain evidence="10 11">DSM 24744</strain>
    </source>
</reference>
<keyword evidence="8" id="KW-0812">Transmembrane</keyword>
<dbReference type="SMART" id="SM00220">
    <property type="entry name" value="S_TKc"/>
    <property type="match status" value="1"/>
</dbReference>
<dbReference type="Gene3D" id="1.10.510.10">
    <property type="entry name" value="Transferase(Phosphotransferase) domain 1"/>
    <property type="match status" value="1"/>
</dbReference>
<protein>
    <recommendedName>
        <fullName evidence="1">non-specific serine/threonine protein kinase</fullName>
        <ecNumber evidence="1">2.7.11.1</ecNumber>
    </recommendedName>
</protein>
<keyword evidence="6" id="KW-0067">ATP-binding</keyword>